<evidence type="ECO:0000256" key="1">
    <source>
        <dbReference type="SAM" id="MobiDB-lite"/>
    </source>
</evidence>
<comment type="caution">
    <text evidence="2">The sequence shown here is derived from an EMBL/GenBank/DDBJ whole genome shotgun (WGS) entry which is preliminary data.</text>
</comment>
<accession>A0A4S2LR94</accession>
<protein>
    <submittedName>
        <fullName evidence="2">Uncharacterized protein</fullName>
    </submittedName>
</protein>
<evidence type="ECO:0000313" key="3">
    <source>
        <dbReference type="Proteomes" id="UP000308267"/>
    </source>
</evidence>
<name>A0A4S2LR94_OPIFE</name>
<dbReference type="AlphaFoldDB" id="A0A4S2LR94"/>
<sequence length="103" mass="11130">MVALLTQPIDCPLCIHSQGVDSTSRAVTHSQVQRKLSGPQEVRGYGESCTRFIVRCLSGQMDDVHATPHRQTDVPPGPLFVSPSSLANPQPLLGLRTRDAPVT</sequence>
<dbReference type="EMBL" id="SJOL01007233">
    <property type="protein sequence ID" value="TGZ63297.1"/>
    <property type="molecule type" value="Genomic_DNA"/>
</dbReference>
<feature type="region of interest" description="Disordered" evidence="1">
    <location>
        <begin position="66"/>
        <end position="103"/>
    </location>
</feature>
<proteinExistence type="predicted"/>
<organism evidence="2 3">
    <name type="scientific">Opisthorchis felineus</name>
    <dbReference type="NCBI Taxonomy" id="147828"/>
    <lineage>
        <taxon>Eukaryota</taxon>
        <taxon>Metazoa</taxon>
        <taxon>Spiralia</taxon>
        <taxon>Lophotrochozoa</taxon>
        <taxon>Platyhelminthes</taxon>
        <taxon>Trematoda</taxon>
        <taxon>Digenea</taxon>
        <taxon>Opisthorchiida</taxon>
        <taxon>Opisthorchiata</taxon>
        <taxon>Opisthorchiidae</taxon>
        <taxon>Opisthorchis</taxon>
    </lineage>
</organism>
<reference evidence="2 3" key="1">
    <citation type="journal article" date="2019" name="BMC Genomics">
        <title>New insights from Opisthorchis felineus genome: update on genomics of the epidemiologically important liver flukes.</title>
        <authorList>
            <person name="Ershov N.I."/>
            <person name="Mordvinov V.A."/>
            <person name="Prokhortchouk E.B."/>
            <person name="Pakharukova M.Y."/>
            <person name="Gunbin K.V."/>
            <person name="Ustyantsev K."/>
            <person name="Genaev M.A."/>
            <person name="Blinov A.G."/>
            <person name="Mazur A."/>
            <person name="Boulygina E."/>
            <person name="Tsygankova S."/>
            <person name="Khrameeva E."/>
            <person name="Chekanov N."/>
            <person name="Fan G."/>
            <person name="Xiao A."/>
            <person name="Zhang H."/>
            <person name="Xu X."/>
            <person name="Yang H."/>
            <person name="Solovyev V."/>
            <person name="Lee S.M."/>
            <person name="Liu X."/>
            <person name="Afonnikov D.A."/>
            <person name="Skryabin K.G."/>
        </authorList>
    </citation>
    <scope>NUCLEOTIDE SEQUENCE [LARGE SCALE GENOMIC DNA]</scope>
    <source>
        <strain evidence="2">AK-0245</strain>
        <tissue evidence="2">Whole organism</tissue>
    </source>
</reference>
<evidence type="ECO:0000313" key="2">
    <source>
        <dbReference type="EMBL" id="TGZ63297.1"/>
    </source>
</evidence>
<keyword evidence="3" id="KW-1185">Reference proteome</keyword>
<gene>
    <name evidence="2" type="ORF">CRM22_007008</name>
</gene>
<dbReference type="Proteomes" id="UP000308267">
    <property type="component" value="Unassembled WGS sequence"/>
</dbReference>